<evidence type="ECO:0000313" key="2">
    <source>
        <dbReference type="Proteomes" id="UP000798662"/>
    </source>
</evidence>
<name>A0ACC3BTY2_PYRYE</name>
<protein>
    <submittedName>
        <fullName evidence="1">Uncharacterized protein</fullName>
    </submittedName>
</protein>
<gene>
    <name evidence="1" type="ORF">I4F81_003946</name>
</gene>
<organism evidence="1 2">
    <name type="scientific">Pyropia yezoensis</name>
    <name type="common">Susabi-nori</name>
    <name type="synonym">Porphyra yezoensis</name>
    <dbReference type="NCBI Taxonomy" id="2788"/>
    <lineage>
        <taxon>Eukaryota</taxon>
        <taxon>Rhodophyta</taxon>
        <taxon>Bangiophyceae</taxon>
        <taxon>Bangiales</taxon>
        <taxon>Bangiaceae</taxon>
        <taxon>Pyropia</taxon>
    </lineage>
</organism>
<keyword evidence="2" id="KW-1185">Reference proteome</keyword>
<dbReference type="EMBL" id="CM020618">
    <property type="protein sequence ID" value="KAK1861362.1"/>
    <property type="molecule type" value="Genomic_DNA"/>
</dbReference>
<reference evidence="1" key="1">
    <citation type="submission" date="2019-11" db="EMBL/GenBank/DDBJ databases">
        <title>Nori genome reveals adaptations in red seaweeds to the harsh intertidal environment.</title>
        <authorList>
            <person name="Wang D."/>
            <person name="Mao Y."/>
        </authorList>
    </citation>
    <scope>NUCLEOTIDE SEQUENCE</scope>
    <source>
        <tissue evidence="1">Gametophyte</tissue>
    </source>
</reference>
<proteinExistence type="predicted"/>
<accession>A0ACC3BTY2</accession>
<sequence>MPSAVRRVIASLEIMIVWLRRGAVEVRTSVPPTPQTLRRIRHAQQPRQPEARKTNKRPPSTGSPEQCQQDGHEGALSIGQGPACTSSLHQDVGWRRREQRRAADDGGGRRPERSGGWTLSKSLYV</sequence>
<comment type="caution">
    <text evidence="1">The sequence shown here is derived from an EMBL/GenBank/DDBJ whole genome shotgun (WGS) entry which is preliminary data.</text>
</comment>
<dbReference type="Proteomes" id="UP000798662">
    <property type="component" value="Chromosome 1"/>
</dbReference>
<evidence type="ECO:0000313" key="1">
    <source>
        <dbReference type="EMBL" id="KAK1861362.1"/>
    </source>
</evidence>